<evidence type="ECO:0000313" key="3">
    <source>
        <dbReference type="Proteomes" id="UP000198263"/>
    </source>
</evidence>
<name>A0A658R2S0_9BURK</name>
<reference evidence="2 3" key="1">
    <citation type="submission" date="2016-01" db="EMBL/GenBank/DDBJ databases">
        <authorList>
            <person name="Peeters C."/>
        </authorList>
    </citation>
    <scope>NUCLEOTIDE SEQUENCE [LARGE SCALE GENOMIC DNA]</scope>
    <source>
        <strain evidence="2">LMG 29315</strain>
    </source>
</reference>
<comment type="caution">
    <text evidence="2">The sequence shown here is derived from an EMBL/GenBank/DDBJ whole genome shotgun (WGS) entry which is preliminary data.</text>
</comment>
<organism evidence="2 3">
    <name type="scientific">Caballeronia concitans</name>
    <dbReference type="NCBI Taxonomy" id="1777133"/>
    <lineage>
        <taxon>Bacteria</taxon>
        <taxon>Pseudomonadati</taxon>
        <taxon>Pseudomonadota</taxon>
        <taxon>Betaproteobacteria</taxon>
        <taxon>Burkholderiales</taxon>
        <taxon>Burkholderiaceae</taxon>
        <taxon>Caballeronia</taxon>
    </lineage>
</organism>
<feature type="compositionally biased region" description="Low complexity" evidence="1">
    <location>
        <begin position="42"/>
        <end position="54"/>
    </location>
</feature>
<evidence type="ECO:0000313" key="2">
    <source>
        <dbReference type="EMBL" id="SAL43490.1"/>
    </source>
</evidence>
<gene>
    <name evidence="2" type="ORF">AWB72_04572</name>
</gene>
<dbReference type="AlphaFoldDB" id="A0A658R2S0"/>
<feature type="region of interest" description="Disordered" evidence="1">
    <location>
        <begin position="42"/>
        <end position="97"/>
    </location>
</feature>
<feature type="compositionally biased region" description="Polar residues" evidence="1">
    <location>
        <begin position="55"/>
        <end position="71"/>
    </location>
</feature>
<evidence type="ECO:0000256" key="1">
    <source>
        <dbReference type="SAM" id="MobiDB-lite"/>
    </source>
</evidence>
<accession>A0A658R2S0</accession>
<protein>
    <submittedName>
        <fullName evidence="2">Uncharacterized protein</fullName>
    </submittedName>
</protein>
<dbReference type="EMBL" id="FCNV02000012">
    <property type="protein sequence ID" value="SAL43490.1"/>
    <property type="molecule type" value="Genomic_DNA"/>
</dbReference>
<keyword evidence="3" id="KW-1185">Reference proteome</keyword>
<dbReference type="Proteomes" id="UP000198263">
    <property type="component" value="Unassembled WGS sequence"/>
</dbReference>
<sequence length="155" mass="16572">MIGCLIVKSNVDVNYRRFLAVGYILFSGVLVYGCGGGQSAPASVSASQQDASEQGRSNSEVASQGWKQSAPSMAADENVPSAASPGMKQLSALPQMSSLSEPEKAGLLMLLPSKSPSQRMELINMYPELARLTEQQKEILLDKLDKIVPVAVTQR</sequence>
<proteinExistence type="predicted"/>